<proteinExistence type="predicted"/>
<dbReference type="Gene3D" id="3.40.50.2000">
    <property type="entry name" value="Glycogen Phosphorylase B"/>
    <property type="match status" value="2"/>
</dbReference>
<dbReference type="AlphaFoldDB" id="C9A6W3"/>
<dbReference type="Pfam" id="PF13692">
    <property type="entry name" value="Glyco_trans_1_4"/>
    <property type="match status" value="1"/>
</dbReference>
<dbReference type="RefSeq" id="WP_015509394.1">
    <property type="nucleotide sequence ID" value="NC_020995.1"/>
</dbReference>
<keyword evidence="2" id="KW-1185">Reference proteome</keyword>
<protein>
    <submittedName>
        <fullName evidence="1">Uncharacterized protein</fullName>
    </submittedName>
</protein>
<accession>C9A6W3</accession>
<name>C9A6W3_ENTCA</name>
<dbReference type="Proteomes" id="UP000012675">
    <property type="component" value="Chromosome"/>
</dbReference>
<gene>
    <name evidence="1" type="ORF">ECBG_00493</name>
</gene>
<dbReference type="KEGG" id="ecas:ECBG_00493"/>
<dbReference type="SUPFAM" id="SSF53756">
    <property type="entry name" value="UDP-Glycosyltransferase/glycogen phosphorylase"/>
    <property type="match status" value="1"/>
</dbReference>
<sequence>MNVIFSHDHKFLKFKDIYYSTGGLSSDMLKRYTKSFSHVTILSRQKNLDEKRENLTLASVENVTFVKIPDFKNIRSFYKIEQAKSIIKYNVMKSDAVIARMPSSIGELSIKYAKKYNKPYLIEVVACPWDSFWNHSIVGKIIAPFEYLKLKRITQRSKYVIYVTSEFLQRRYPTNGKETNCSNVSLIKQSEFALSNRLSKIRNLNLNGKVVIGTVGAVDVKYKGQQYVIEALGKMRKNGLSNFEYQLVGGGNQAFLKRKAEEFGVADKVKFVGSIKHEDVFNWMESLDIYIQPSKQEGLPRALIEAMSCGLPCYGSETAGIPELLDSSCLFSRKGNMSNGILRKLTNLTVLDLENQAKKNFSESKKFEASIIEHRRNSFFKDFIKDNIKYN</sequence>
<evidence type="ECO:0000313" key="1">
    <source>
        <dbReference type="EMBL" id="EEV38224.1"/>
    </source>
</evidence>
<reference evidence="1 2" key="1">
    <citation type="submission" date="2009-02" db="EMBL/GenBank/DDBJ databases">
        <authorList>
            <consortium name="The Broad Institute Genome Sequencing Platform"/>
            <person name="Feldgarden M."/>
            <person name="Young S.K."/>
            <person name="Kodira C.D."/>
            <person name="Zeng Q."/>
            <person name="Koehrsen M."/>
            <person name="Alvarado L."/>
            <person name="Berlin A."/>
            <person name="Borenstein D."/>
            <person name="Chen Z."/>
            <person name="Engels R."/>
            <person name="Freedman E."/>
            <person name="Gellesch M."/>
            <person name="Goldberg J."/>
            <person name="Griggs A."/>
            <person name="Gujja S."/>
            <person name="Heiman D."/>
            <person name="Hepburn T."/>
            <person name="Howarth C."/>
            <person name="Jen D."/>
            <person name="Larson L."/>
            <person name="Lewis B."/>
            <person name="Mehta T."/>
            <person name="Park D."/>
            <person name="Pearson M."/>
            <person name="Roberts A."/>
            <person name="Saif S."/>
            <person name="Shea T."/>
            <person name="Shenoy N."/>
            <person name="Sisk P."/>
            <person name="Stolte C."/>
            <person name="Sykes S."/>
            <person name="Walk T."/>
            <person name="White J."/>
            <person name="Yandava C."/>
            <person name="Gilmore M."/>
            <person name="Manson J."/>
            <person name="Palmer K."/>
            <person name="Carniol K."/>
            <person name="Lander E."/>
            <person name="Nusbaum C."/>
            <person name="Galagan J."/>
            <person name="Birren B."/>
        </authorList>
    </citation>
    <scope>NUCLEOTIDE SEQUENCE [LARGE SCALE GENOMIC DNA]</scope>
    <source>
        <strain evidence="1 2">EC20</strain>
    </source>
</reference>
<reference evidence="1 2" key="2">
    <citation type="submission" date="2013-03" db="EMBL/GenBank/DDBJ databases">
        <title>The Genome Sequence of Enterococcus casseliflavus EC20 (899205).</title>
        <authorList>
            <consortium name="The Broad Institute Genomics Platform"/>
            <consortium name="The Broad Institute Genome Sequencing Center for Infectious Disease"/>
            <person name="Russ C."/>
            <person name="Feldgarden M."/>
            <person name="Gilmore M."/>
            <person name="Manson J."/>
            <person name="Palmer K."/>
            <person name="Carniol K."/>
            <person name="Walker B."/>
            <person name="Young S.K."/>
            <person name="Zeng Q."/>
            <person name="Gargeya S."/>
            <person name="Fitzgerald M."/>
            <person name="Haas B."/>
            <person name="Abouelleil A."/>
            <person name="Allen A.W."/>
            <person name="Alvarado L."/>
            <person name="Arachchi H.M."/>
            <person name="Berlin A.M."/>
            <person name="Chapman S.B."/>
            <person name="Gainer-Dewar J."/>
            <person name="Goldberg J."/>
            <person name="Griggs A."/>
            <person name="Gujja S."/>
            <person name="Hansen M."/>
            <person name="Howarth C."/>
            <person name="Imamovic A."/>
            <person name="Ireland A."/>
            <person name="Larimer J."/>
            <person name="McCowan C."/>
            <person name="Murphy C."/>
            <person name="Pearson M."/>
            <person name="Poon T.W."/>
            <person name="Priest M."/>
            <person name="Roberts A."/>
            <person name="Saif S."/>
            <person name="Shea T."/>
            <person name="Sisk P."/>
            <person name="Sykes S."/>
            <person name="Wortman J."/>
            <person name="Nusbaum C."/>
            <person name="Birren B."/>
        </authorList>
    </citation>
    <scope>NUCLEOTIDE SEQUENCE [LARGE SCALE GENOMIC DNA]</scope>
    <source>
        <strain evidence="1 2">EC20</strain>
    </source>
</reference>
<dbReference type="eggNOG" id="COG0438">
    <property type="taxonomic scope" value="Bacteria"/>
</dbReference>
<dbReference type="GeneID" id="15141706"/>
<dbReference type="EMBL" id="CP004856">
    <property type="protein sequence ID" value="EEV38224.1"/>
    <property type="molecule type" value="Genomic_DNA"/>
</dbReference>
<organism evidence="1 2">
    <name type="scientific">Enterococcus casseliflavus EC20</name>
    <dbReference type="NCBI Taxonomy" id="565655"/>
    <lineage>
        <taxon>Bacteria</taxon>
        <taxon>Bacillati</taxon>
        <taxon>Bacillota</taxon>
        <taxon>Bacilli</taxon>
        <taxon>Lactobacillales</taxon>
        <taxon>Enterococcaceae</taxon>
        <taxon>Enterococcus</taxon>
    </lineage>
</organism>
<evidence type="ECO:0000313" key="2">
    <source>
        <dbReference type="Proteomes" id="UP000012675"/>
    </source>
</evidence>
<dbReference type="HOGENOM" id="CLU_058587_0_0_9"/>
<dbReference type="PANTHER" id="PTHR12526">
    <property type="entry name" value="GLYCOSYLTRANSFERASE"/>
    <property type="match status" value="1"/>
</dbReference>